<evidence type="ECO:0000313" key="11">
    <source>
        <dbReference type="Proteomes" id="UP000092460"/>
    </source>
</evidence>
<dbReference type="EnsemblMetazoa" id="GPPI017443-RA">
    <property type="protein sequence ID" value="GPPI017443-PA"/>
    <property type="gene ID" value="GPPI017443"/>
</dbReference>
<dbReference type="FunFam" id="1.25.40.10:FF:000219">
    <property type="entry name" value="Tetratricopeptide repeat domain 21B"/>
    <property type="match status" value="1"/>
</dbReference>
<dbReference type="Pfam" id="PF13181">
    <property type="entry name" value="TPR_8"/>
    <property type="match status" value="1"/>
</dbReference>
<protein>
    <recommendedName>
        <fullName evidence="12">Tetratricopeptide repeat protein 21B</fullName>
    </recommendedName>
</protein>
<dbReference type="SUPFAM" id="SSF48452">
    <property type="entry name" value="TPR-like"/>
    <property type="match status" value="6"/>
</dbReference>
<dbReference type="InterPro" id="IPR056836">
    <property type="entry name" value="ARM_TT21_4th"/>
</dbReference>
<dbReference type="GO" id="GO:0030991">
    <property type="term" value="C:intraciliary transport particle A"/>
    <property type="evidence" value="ECO:0007669"/>
    <property type="project" value="TreeGrafter"/>
</dbReference>
<dbReference type="PANTHER" id="PTHR14699:SF0">
    <property type="entry name" value="TETRATRICOPEPTIDE REPEAT PROTEIN 21 HOMOLOG"/>
    <property type="match status" value="1"/>
</dbReference>
<dbReference type="Pfam" id="PF25062">
    <property type="entry name" value="ARM_TT21_N"/>
    <property type="match status" value="1"/>
</dbReference>
<dbReference type="InterPro" id="IPR056832">
    <property type="entry name" value="ARM_TT21_2nd"/>
</dbReference>
<proteinExistence type="inferred from homology"/>
<evidence type="ECO:0000256" key="3">
    <source>
        <dbReference type="ARBA" id="ARBA00022803"/>
    </source>
</evidence>
<reference evidence="10" key="2">
    <citation type="submission" date="2020-05" db="UniProtKB">
        <authorList>
            <consortium name="EnsemblMetazoa"/>
        </authorList>
    </citation>
    <scope>IDENTIFICATION</scope>
    <source>
        <strain evidence="10">IAEA</strain>
    </source>
</reference>
<name>A0A1B0B3C1_9MUSC</name>
<dbReference type="Pfam" id="PF25060">
    <property type="entry name" value="ARM_TT21_2nd"/>
    <property type="match status" value="1"/>
</dbReference>
<dbReference type="STRING" id="67801.A0A1B0B3C1"/>
<feature type="repeat" description="TPR" evidence="4">
    <location>
        <begin position="732"/>
        <end position="765"/>
    </location>
</feature>
<feature type="domain" description="Tetratricopeptide repeat protein 21A/21B second ARM" evidence="5">
    <location>
        <begin position="269"/>
        <end position="543"/>
    </location>
</feature>
<keyword evidence="2" id="KW-0677">Repeat</keyword>
<dbReference type="GO" id="GO:0061512">
    <property type="term" value="P:protein localization to cilium"/>
    <property type="evidence" value="ECO:0007669"/>
    <property type="project" value="TreeGrafter"/>
</dbReference>
<evidence type="ECO:0000256" key="4">
    <source>
        <dbReference type="PROSITE-ProRule" id="PRU00339"/>
    </source>
</evidence>
<organism evidence="10 11">
    <name type="scientific">Glossina palpalis gambiensis</name>
    <dbReference type="NCBI Taxonomy" id="67801"/>
    <lineage>
        <taxon>Eukaryota</taxon>
        <taxon>Metazoa</taxon>
        <taxon>Ecdysozoa</taxon>
        <taxon>Arthropoda</taxon>
        <taxon>Hexapoda</taxon>
        <taxon>Insecta</taxon>
        <taxon>Pterygota</taxon>
        <taxon>Neoptera</taxon>
        <taxon>Endopterygota</taxon>
        <taxon>Diptera</taxon>
        <taxon>Brachycera</taxon>
        <taxon>Muscomorpha</taxon>
        <taxon>Hippoboscoidea</taxon>
        <taxon>Glossinidae</taxon>
        <taxon>Glossina</taxon>
    </lineage>
</organism>
<dbReference type="VEuPathDB" id="VectorBase:GPPI017443"/>
<dbReference type="PROSITE" id="PS50293">
    <property type="entry name" value="TPR_REGION"/>
    <property type="match status" value="1"/>
</dbReference>
<dbReference type="PANTHER" id="PTHR14699">
    <property type="entry name" value="STI2 PROTEIN-RELATED"/>
    <property type="match status" value="1"/>
</dbReference>
<dbReference type="EMBL" id="JXJN01007807">
    <property type="status" value="NOT_ANNOTATED_CDS"/>
    <property type="molecule type" value="Genomic_DNA"/>
</dbReference>
<dbReference type="GO" id="GO:0005929">
    <property type="term" value="C:cilium"/>
    <property type="evidence" value="ECO:0007669"/>
    <property type="project" value="GOC"/>
</dbReference>
<comment type="similarity">
    <text evidence="1">Belongs to the TTC21 family.</text>
</comment>
<sequence length="1395" mass="158994">MDIQDIESVILYYGRSEFFYTMQKAALDGLSKFPHHSAFRLFNGIALVLSNHLQEGIRELNPLKNDPELGICSIIALLYAHKRCHVIDRESVTSFEQRLKEEHIFESANASYNAAVFLFFIKKFEKSREYIEKSLKLDAHHISSLILKIWIDLSTSQKALNGNVGNMLEDVLAENKNIDAALALARHYQLSGQFENAINSLNKLSVWYPDINIPLVVKAEIQLSASYWDQTYETSLRVINLEPTNISALRVTAVLLVVREGNIKGGISTLQQLLVATERIEQGNWPLLLRICQLFSRICSRNVDLLTLTARFIEKQTQLNTSSVELITELGYQQILLGNIKMAVGYFRTATAIDNTSFHALCGLTLCQLFEQGVTEQTRQQVEFLSDLRPSKDKPLLLLLQAKLAPNNDIAVTLLAEATKLKLVGLEGHLFGLEYLHKLDPEFLLQIVTEFLRYSPVQVRVKQGLHVVQESSHVSLKHCIAILDKILHWCPSHVQALFKRSKVHFLCGEMQMASSRLQHILNNIDATYTNAYLLLAQVQMQQQQYSKAMQSLELSLSYNFLMRENPLYNLLLGIAYRQQQQYKDAQKSFNAALHLLHEDPVHDSKNSSIKRTEVLNGFSTSDEVTLYLELIGTLRDMGGIQEMFESERLLECALEKFKDTSEEGRLKIAQAELVLQNSNVNKAIELLAAIKPGESYYVQAKTHLASIYLLHRKDRVAFATCFTEIVETSPESESYVMLGEAYMSIQEPDLAIEAYQKAFNLRPHDTHLAGKLGRAYVKSHQYNKAIAFYQQALCTENHTGLKLNLAELYLKLKQFKNAQMTLEENEDASHADFLDIDGLQLRTKQLLLLARVHEKSGNTSLSLQTLKAARDNQDIVQKRISVGQSGNLYDQYKTLSKLALRILFYIDMSYKSEDILETKSEKGSGGSNYLKLQQSQVIRSSLQGISQLLNTGLSDESLDISIKICLLMAQYWSHLKNNAESLACLEECLKYTPNDIEILTSLARLYIQMDFMDSCREICLRILQIDNSNEAASVIMADLSFRKMDLENATYHFSQLLLLQPCYWTALARLVEVMRRSGTLLDVVPFLKRSKEATVAPDQMPGLQYCNGLYEWYTGNPNGALRHFNAARKDSEWGQQAIFNMIEICINPDGDIPKSNDLLEGNDNMDSNNSRVIALKTADRLLKELHPRSIGLDNEALNHQLMRNFLRLASKEKYQVEQALQDFIELSAREENQDAVGPILGMSTALVMLKQAHRAKNNLKRLAKVAWKFEEAEYLERSWLLLADIYINSNKWDMSEGLIARILEYNKSSAKAYELSGYIAEKSQQYRDAAKRYENAWNYCGRSKPHIGYKLAYNHMKTRCFANAIEICQQVLKLHPDYTIIRKDILDKCRNNLRS</sequence>
<feature type="repeat" description="TPR" evidence="4">
    <location>
        <begin position="766"/>
        <end position="799"/>
    </location>
</feature>
<feature type="domain" description="Tetratricopeptide repeat protein 21A/21B fifth ARM repeats" evidence="8">
    <location>
        <begin position="1030"/>
        <end position="1146"/>
    </location>
</feature>
<dbReference type="PROSITE" id="PS50005">
    <property type="entry name" value="TPR"/>
    <property type="match status" value="2"/>
</dbReference>
<dbReference type="GO" id="GO:0035721">
    <property type="term" value="P:intraciliary retrograde transport"/>
    <property type="evidence" value="ECO:0007669"/>
    <property type="project" value="TreeGrafter"/>
</dbReference>
<feature type="domain" description="Tetratricopeptide repeat protein 21A/21B C-terminal ARM" evidence="7">
    <location>
        <begin position="1177"/>
        <end position="1390"/>
    </location>
</feature>
<dbReference type="InterPro" id="IPR040364">
    <property type="entry name" value="TTC21A/TTC21B"/>
</dbReference>
<dbReference type="InterPro" id="IPR019734">
    <property type="entry name" value="TPR_rpt"/>
</dbReference>
<feature type="domain" description="Tetratricopeptide repeat protein 21A/21B fourth ARM" evidence="9">
    <location>
        <begin position="768"/>
        <end position="901"/>
    </location>
</feature>
<evidence type="ECO:0000259" key="5">
    <source>
        <dbReference type="Pfam" id="PF25060"/>
    </source>
</evidence>
<dbReference type="InterPro" id="IPR011990">
    <property type="entry name" value="TPR-like_helical_dom_sf"/>
</dbReference>
<dbReference type="Pfam" id="PF25058">
    <property type="entry name" value="ARM_TT21"/>
    <property type="match status" value="1"/>
</dbReference>
<dbReference type="Pfam" id="PF25064">
    <property type="entry name" value="ARM_TT21_5th"/>
    <property type="match status" value="1"/>
</dbReference>
<dbReference type="Proteomes" id="UP000092460">
    <property type="component" value="Unassembled WGS sequence"/>
</dbReference>
<evidence type="ECO:0008006" key="12">
    <source>
        <dbReference type="Google" id="ProtNLM"/>
    </source>
</evidence>
<keyword evidence="11" id="KW-1185">Reference proteome</keyword>
<evidence type="ECO:0000259" key="9">
    <source>
        <dbReference type="Pfam" id="PF25068"/>
    </source>
</evidence>
<feature type="domain" description="Tetratricopeptide repeat protein 21A/21B N-terminal ARM repeat" evidence="6">
    <location>
        <begin position="10"/>
        <end position="231"/>
    </location>
</feature>
<dbReference type="InterPro" id="IPR056833">
    <property type="entry name" value="ARM_TT21_N"/>
</dbReference>
<evidence type="ECO:0000259" key="6">
    <source>
        <dbReference type="Pfam" id="PF25062"/>
    </source>
</evidence>
<accession>A0A1B0B3C1</accession>
<evidence type="ECO:0000259" key="7">
    <source>
        <dbReference type="Pfam" id="PF25063"/>
    </source>
</evidence>
<dbReference type="Gene3D" id="1.25.40.10">
    <property type="entry name" value="Tetratricopeptide repeat domain"/>
    <property type="match status" value="4"/>
</dbReference>
<dbReference type="InterPro" id="IPR056834">
    <property type="entry name" value="ARM_TT21_C"/>
</dbReference>
<reference evidence="11" key="1">
    <citation type="submission" date="2015-01" db="EMBL/GenBank/DDBJ databases">
        <authorList>
            <person name="Aksoy S."/>
            <person name="Warren W."/>
            <person name="Wilson R.K."/>
        </authorList>
    </citation>
    <scope>NUCLEOTIDE SEQUENCE [LARGE SCALE GENOMIC DNA]</scope>
    <source>
        <strain evidence="11">IAEA</strain>
    </source>
</reference>
<evidence type="ECO:0000313" key="10">
    <source>
        <dbReference type="EnsemblMetazoa" id="GPPI017443-PA"/>
    </source>
</evidence>
<dbReference type="Pfam" id="PF25063">
    <property type="entry name" value="ARM_TT21_C"/>
    <property type="match status" value="1"/>
</dbReference>
<dbReference type="SMART" id="SM00028">
    <property type="entry name" value="TPR"/>
    <property type="match status" value="12"/>
</dbReference>
<dbReference type="Pfam" id="PF25068">
    <property type="entry name" value="ARM_TT21_4th"/>
    <property type="match status" value="1"/>
</dbReference>
<evidence type="ECO:0000256" key="2">
    <source>
        <dbReference type="ARBA" id="ARBA00022737"/>
    </source>
</evidence>
<evidence type="ECO:0000256" key="1">
    <source>
        <dbReference type="ARBA" id="ARBA00010935"/>
    </source>
</evidence>
<dbReference type="InterPro" id="IPR056835">
    <property type="entry name" value="ARM_TT21_5th"/>
</dbReference>
<evidence type="ECO:0000259" key="8">
    <source>
        <dbReference type="Pfam" id="PF25064"/>
    </source>
</evidence>
<keyword evidence="3 4" id="KW-0802">TPR repeat</keyword>